<organism evidence="2 3">
    <name type="scientific">Limobrevibacterium gyesilva</name>
    <dbReference type="NCBI Taxonomy" id="2991712"/>
    <lineage>
        <taxon>Bacteria</taxon>
        <taxon>Pseudomonadati</taxon>
        <taxon>Pseudomonadota</taxon>
        <taxon>Alphaproteobacteria</taxon>
        <taxon>Acetobacterales</taxon>
        <taxon>Acetobacteraceae</taxon>
        <taxon>Limobrevibacterium</taxon>
    </lineage>
</organism>
<dbReference type="Pfam" id="PF07791">
    <property type="entry name" value="Imm11"/>
    <property type="match status" value="1"/>
</dbReference>
<gene>
    <name evidence="2" type="ORF">OL599_06950</name>
</gene>
<dbReference type="AlphaFoldDB" id="A0AA41YKK5"/>
<protein>
    <recommendedName>
        <fullName evidence="1">Immunity MXAN-0049 protein domain-containing protein</fullName>
    </recommendedName>
</protein>
<proteinExistence type="predicted"/>
<evidence type="ECO:0000259" key="1">
    <source>
        <dbReference type="Pfam" id="PF07791"/>
    </source>
</evidence>
<reference evidence="2" key="2">
    <citation type="submission" date="2022-10" db="EMBL/GenBank/DDBJ databases">
        <authorList>
            <person name="Trinh H.N."/>
        </authorList>
    </citation>
    <scope>NUCLEOTIDE SEQUENCE</scope>
    <source>
        <strain evidence="2">RN2-1</strain>
    </source>
</reference>
<dbReference type="InterPro" id="IPR012433">
    <property type="entry name" value="Imm11"/>
</dbReference>
<comment type="caution">
    <text evidence="2">The sequence shown here is derived from an EMBL/GenBank/DDBJ whole genome shotgun (WGS) entry which is preliminary data.</text>
</comment>
<feature type="domain" description="Immunity MXAN-0049 protein" evidence="1">
    <location>
        <begin position="49"/>
        <end position="187"/>
    </location>
</feature>
<dbReference type="RefSeq" id="WP_264712942.1">
    <property type="nucleotide sequence ID" value="NZ_JAPDNT010000003.1"/>
</dbReference>
<keyword evidence="3" id="KW-1185">Reference proteome</keyword>
<dbReference type="EMBL" id="JAPDNT010000003">
    <property type="protein sequence ID" value="MCW3474315.1"/>
    <property type="molecule type" value="Genomic_DNA"/>
</dbReference>
<accession>A0AA41YKK5</accession>
<dbReference type="Proteomes" id="UP001165679">
    <property type="component" value="Unassembled WGS sequence"/>
</dbReference>
<sequence length="214" mass="24075">MLLRDAKLGVQNDPEMMHAEDLLRDTTGSLNSIVLPWPDGYPLARLGLPSKGFAPDYFEFGSYHFCSCRLRDAMALPDDVVQYIPIELTSGGEAVRVQDYRLLRVVAMQPALDLDRSECKVVELINQVTGQPFKVLRSIDRFALLDGLAPRTEVFRIEEICTSILVVDAFAERVLRAGCTGMEFKAADNMQSGKRVERYRTADGIAERRIGYLR</sequence>
<evidence type="ECO:0000313" key="3">
    <source>
        <dbReference type="Proteomes" id="UP001165679"/>
    </source>
</evidence>
<reference evidence="2" key="1">
    <citation type="submission" date="2022-09" db="EMBL/GenBank/DDBJ databases">
        <title>Rhodovastum sp. nov. RN2-1 isolated from soil in Seongnam, South Korea.</title>
        <authorList>
            <person name="Le N.T."/>
        </authorList>
    </citation>
    <scope>NUCLEOTIDE SEQUENCE</scope>
    <source>
        <strain evidence="2">RN2-1</strain>
    </source>
</reference>
<name>A0AA41YKK5_9PROT</name>
<evidence type="ECO:0000313" key="2">
    <source>
        <dbReference type="EMBL" id="MCW3474315.1"/>
    </source>
</evidence>